<dbReference type="Pfam" id="PF02571">
    <property type="entry name" value="CbiJ"/>
    <property type="match status" value="1"/>
</dbReference>
<keyword evidence="5" id="KW-1185">Reference proteome</keyword>
<dbReference type="Proteomes" id="UP000199356">
    <property type="component" value="Unassembled WGS sequence"/>
</dbReference>
<organism evidence="4 5">
    <name type="scientific">Tranquillimonas alkanivorans</name>
    <dbReference type="NCBI Taxonomy" id="441119"/>
    <lineage>
        <taxon>Bacteria</taxon>
        <taxon>Pseudomonadati</taxon>
        <taxon>Pseudomonadota</taxon>
        <taxon>Alphaproteobacteria</taxon>
        <taxon>Rhodobacterales</taxon>
        <taxon>Roseobacteraceae</taxon>
        <taxon>Tranquillimonas</taxon>
    </lineage>
</organism>
<dbReference type="RefSeq" id="WP_093421760.1">
    <property type="nucleotide sequence ID" value="NZ_FOXA01000008.1"/>
</dbReference>
<dbReference type="PANTHER" id="PTHR36925">
    <property type="entry name" value="COBALT-PRECORRIN-6A REDUCTASE"/>
    <property type="match status" value="1"/>
</dbReference>
<keyword evidence="2" id="KW-0169">Cobalamin biosynthesis</keyword>
<evidence type="ECO:0000256" key="3">
    <source>
        <dbReference type="ARBA" id="ARBA00023002"/>
    </source>
</evidence>
<gene>
    <name evidence="4" type="ORF">SAMN04488047_10842</name>
</gene>
<dbReference type="OrthoDB" id="5183775at2"/>
<dbReference type="NCBIfam" id="NF005968">
    <property type="entry name" value="PRK08057.1-2"/>
    <property type="match status" value="1"/>
</dbReference>
<evidence type="ECO:0000256" key="2">
    <source>
        <dbReference type="ARBA" id="ARBA00022573"/>
    </source>
</evidence>
<dbReference type="PANTHER" id="PTHR36925:SF1">
    <property type="entry name" value="COBALT-PRECORRIN-6A REDUCTASE"/>
    <property type="match status" value="1"/>
</dbReference>
<dbReference type="STRING" id="441119.SAMN04488047_10842"/>
<sequence length="244" mass="26915">MRLLLLAGTGEARTLAEALSSERRLSVIASLAGATRTPVSLGVPTRIGGFGGREGFESFLDHEGIGAVLDATHPFATRISHRTAEVCADRHIPYMQFLRRAWLPVEGDAWVFLNEECEAARHIPSGARVFVATGRRTLERLTCLEGRFLYVRQIDPPEAPFPLDNGEYVVGRPPFSVEDEETLFHRLGIDWLVVKNAGGAASRSKLDAARNLGIPVAMIRRPLQPEAPKVETVSEALAWVRRRL</sequence>
<dbReference type="GO" id="GO:0016994">
    <property type="term" value="F:precorrin-6A reductase activity"/>
    <property type="evidence" value="ECO:0007669"/>
    <property type="project" value="InterPro"/>
</dbReference>
<dbReference type="UniPathway" id="UPA00148"/>
<name>A0A1I5R8M8_9RHOB</name>
<reference evidence="4 5" key="1">
    <citation type="submission" date="2016-10" db="EMBL/GenBank/DDBJ databases">
        <authorList>
            <person name="de Groot N.N."/>
        </authorList>
    </citation>
    <scope>NUCLEOTIDE SEQUENCE [LARGE SCALE GENOMIC DNA]</scope>
    <source>
        <strain evidence="4 5">DSM 19547</strain>
    </source>
</reference>
<dbReference type="PROSITE" id="PS51014">
    <property type="entry name" value="COBK_CBIJ"/>
    <property type="match status" value="1"/>
</dbReference>
<dbReference type="AlphaFoldDB" id="A0A1I5R8M8"/>
<comment type="pathway">
    <text evidence="1">Cofactor biosynthesis; adenosylcobalamin biosynthesis.</text>
</comment>
<dbReference type="GO" id="GO:0009236">
    <property type="term" value="P:cobalamin biosynthetic process"/>
    <property type="evidence" value="ECO:0007669"/>
    <property type="project" value="UniProtKB-UniPathway"/>
</dbReference>
<keyword evidence="3" id="KW-0560">Oxidoreductase</keyword>
<proteinExistence type="predicted"/>
<dbReference type="EMBL" id="FOXA01000008">
    <property type="protein sequence ID" value="SFP54697.1"/>
    <property type="molecule type" value="Genomic_DNA"/>
</dbReference>
<evidence type="ECO:0000313" key="5">
    <source>
        <dbReference type="Proteomes" id="UP000199356"/>
    </source>
</evidence>
<evidence type="ECO:0000256" key="1">
    <source>
        <dbReference type="ARBA" id="ARBA00004953"/>
    </source>
</evidence>
<evidence type="ECO:0000313" key="4">
    <source>
        <dbReference type="EMBL" id="SFP54697.1"/>
    </source>
</evidence>
<dbReference type="InterPro" id="IPR003723">
    <property type="entry name" value="Precorrin-6x_reduct"/>
</dbReference>
<protein>
    <submittedName>
        <fullName evidence="4">Precorrin-6A/cobalt-precorrin-6A reductase</fullName>
    </submittedName>
</protein>
<accession>A0A1I5R8M8</accession>